<name>A0AAD8NSB6_TARER</name>
<gene>
    <name evidence="1" type="ORF">QVD17_28276</name>
</gene>
<dbReference type="EMBL" id="JAUHHV010000007">
    <property type="protein sequence ID" value="KAK1419118.1"/>
    <property type="molecule type" value="Genomic_DNA"/>
</dbReference>
<evidence type="ECO:0000313" key="2">
    <source>
        <dbReference type="Proteomes" id="UP001229421"/>
    </source>
</evidence>
<evidence type="ECO:0000313" key="1">
    <source>
        <dbReference type="EMBL" id="KAK1419118.1"/>
    </source>
</evidence>
<comment type="caution">
    <text evidence="1">The sequence shown here is derived from an EMBL/GenBank/DDBJ whole genome shotgun (WGS) entry which is preliminary data.</text>
</comment>
<protein>
    <submittedName>
        <fullName evidence="1">Uncharacterized protein</fullName>
    </submittedName>
</protein>
<reference evidence="1" key="1">
    <citation type="journal article" date="2023" name="bioRxiv">
        <title>Improved chromosome-level genome assembly for marigold (Tagetes erecta).</title>
        <authorList>
            <person name="Jiang F."/>
            <person name="Yuan L."/>
            <person name="Wang S."/>
            <person name="Wang H."/>
            <person name="Xu D."/>
            <person name="Wang A."/>
            <person name="Fan W."/>
        </authorList>
    </citation>
    <scope>NUCLEOTIDE SEQUENCE</scope>
    <source>
        <strain evidence="1">WSJ</strain>
        <tissue evidence="1">Leaf</tissue>
    </source>
</reference>
<organism evidence="1 2">
    <name type="scientific">Tagetes erecta</name>
    <name type="common">African marigold</name>
    <dbReference type="NCBI Taxonomy" id="13708"/>
    <lineage>
        <taxon>Eukaryota</taxon>
        <taxon>Viridiplantae</taxon>
        <taxon>Streptophyta</taxon>
        <taxon>Embryophyta</taxon>
        <taxon>Tracheophyta</taxon>
        <taxon>Spermatophyta</taxon>
        <taxon>Magnoliopsida</taxon>
        <taxon>eudicotyledons</taxon>
        <taxon>Gunneridae</taxon>
        <taxon>Pentapetalae</taxon>
        <taxon>asterids</taxon>
        <taxon>campanulids</taxon>
        <taxon>Asterales</taxon>
        <taxon>Asteraceae</taxon>
        <taxon>Asteroideae</taxon>
        <taxon>Heliantheae alliance</taxon>
        <taxon>Tageteae</taxon>
        <taxon>Tagetes</taxon>
    </lineage>
</organism>
<dbReference type="Proteomes" id="UP001229421">
    <property type="component" value="Unassembled WGS sequence"/>
</dbReference>
<keyword evidence="2" id="KW-1185">Reference proteome</keyword>
<proteinExistence type="predicted"/>
<dbReference type="AlphaFoldDB" id="A0AAD8NSB6"/>
<sequence length="151" mass="17033">MHHCLSVVSFHKLRFGSLSSLRLVHVHFWAHMEPCKKVNDKVLRGESNPDSPVDRFNGFRSGFDPFIYCQNILKQKLSGRVVSSSATLLPKFNTTSRSSFYSSRLLGNHPENHCNLHTWWRAGRLPPLTASGIKNRSYANTKLLAVKAAVA</sequence>
<accession>A0AAD8NSB6</accession>